<proteinExistence type="predicted"/>
<dbReference type="EMBL" id="JH687400">
    <property type="protein sequence ID" value="EIM79906.1"/>
    <property type="molecule type" value="Genomic_DNA"/>
</dbReference>
<feature type="compositionally biased region" description="Polar residues" evidence="1">
    <location>
        <begin position="491"/>
        <end position="509"/>
    </location>
</feature>
<feature type="region of interest" description="Disordered" evidence="1">
    <location>
        <begin position="469"/>
        <end position="536"/>
    </location>
</feature>
<evidence type="ECO:0000313" key="4">
    <source>
        <dbReference type="Proteomes" id="UP000053927"/>
    </source>
</evidence>
<dbReference type="OrthoDB" id="3222453at2759"/>
<dbReference type="InterPro" id="IPR001138">
    <property type="entry name" value="Zn2Cys6_DnaBD"/>
</dbReference>
<dbReference type="PROSITE" id="PS00463">
    <property type="entry name" value="ZN2_CY6_FUNGAL_1"/>
    <property type="match status" value="1"/>
</dbReference>
<dbReference type="Gene3D" id="4.10.240.10">
    <property type="entry name" value="Zn(2)-C6 fungal-type DNA-binding domain"/>
    <property type="match status" value="1"/>
</dbReference>
<dbReference type="GO" id="GO:0008270">
    <property type="term" value="F:zinc ion binding"/>
    <property type="evidence" value="ECO:0007669"/>
    <property type="project" value="InterPro"/>
</dbReference>
<name>R7RWZ3_STEHR</name>
<dbReference type="InterPro" id="IPR036864">
    <property type="entry name" value="Zn2-C6_fun-type_DNA-bd_sf"/>
</dbReference>
<dbReference type="AlphaFoldDB" id="R7RWZ3"/>
<accession>R7RWZ3</accession>
<organism evidence="3 4">
    <name type="scientific">Stereum hirsutum (strain FP-91666)</name>
    <name type="common">White-rot fungus</name>
    <dbReference type="NCBI Taxonomy" id="721885"/>
    <lineage>
        <taxon>Eukaryota</taxon>
        <taxon>Fungi</taxon>
        <taxon>Dikarya</taxon>
        <taxon>Basidiomycota</taxon>
        <taxon>Agaricomycotina</taxon>
        <taxon>Agaricomycetes</taxon>
        <taxon>Russulales</taxon>
        <taxon>Stereaceae</taxon>
        <taxon>Stereum</taxon>
    </lineage>
</organism>
<reference evidence="4" key="1">
    <citation type="journal article" date="2012" name="Science">
        <title>The Paleozoic origin of enzymatic lignin decomposition reconstructed from 31 fungal genomes.</title>
        <authorList>
            <person name="Floudas D."/>
            <person name="Binder M."/>
            <person name="Riley R."/>
            <person name="Barry K."/>
            <person name="Blanchette R.A."/>
            <person name="Henrissat B."/>
            <person name="Martinez A.T."/>
            <person name="Otillar R."/>
            <person name="Spatafora J.W."/>
            <person name="Yadav J.S."/>
            <person name="Aerts A."/>
            <person name="Benoit I."/>
            <person name="Boyd A."/>
            <person name="Carlson A."/>
            <person name="Copeland A."/>
            <person name="Coutinho P.M."/>
            <person name="de Vries R.P."/>
            <person name="Ferreira P."/>
            <person name="Findley K."/>
            <person name="Foster B."/>
            <person name="Gaskell J."/>
            <person name="Glotzer D."/>
            <person name="Gorecki P."/>
            <person name="Heitman J."/>
            <person name="Hesse C."/>
            <person name="Hori C."/>
            <person name="Igarashi K."/>
            <person name="Jurgens J.A."/>
            <person name="Kallen N."/>
            <person name="Kersten P."/>
            <person name="Kohler A."/>
            <person name="Kuees U."/>
            <person name="Kumar T.K.A."/>
            <person name="Kuo A."/>
            <person name="LaButti K."/>
            <person name="Larrondo L.F."/>
            <person name="Lindquist E."/>
            <person name="Ling A."/>
            <person name="Lombard V."/>
            <person name="Lucas S."/>
            <person name="Lundell T."/>
            <person name="Martin R."/>
            <person name="McLaughlin D.J."/>
            <person name="Morgenstern I."/>
            <person name="Morin E."/>
            <person name="Murat C."/>
            <person name="Nagy L.G."/>
            <person name="Nolan M."/>
            <person name="Ohm R.A."/>
            <person name="Patyshakuliyeva A."/>
            <person name="Rokas A."/>
            <person name="Ruiz-Duenas F.J."/>
            <person name="Sabat G."/>
            <person name="Salamov A."/>
            <person name="Samejima M."/>
            <person name="Schmutz J."/>
            <person name="Slot J.C."/>
            <person name="St John F."/>
            <person name="Stenlid J."/>
            <person name="Sun H."/>
            <person name="Sun S."/>
            <person name="Syed K."/>
            <person name="Tsang A."/>
            <person name="Wiebenga A."/>
            <person name="Young D."/>
            <person name="Pisabarro A."/>
            <person name="Eastwood D.C."/>
            <person name="Martin F."/>
            <person name="Cullen D."/>
            <person name="Grigoriev I.V."/>
            <person name="Hibbett D.S."/>
        </authorList>
    </citation>
    <scope>NUCLEOTIDE SEQUENCE [LARGE SCALE GENOMIC DNA]</scope>
    <source>
        <strain evidence="4">FP-91666</strain>
    </source>
</reference>
<feature type="domain" description="Zn(2)-C6 fungal-type" evidence="2">
    <location>
        <begin position="676"/>
        <end position="706"/>
    </location>
</feature>
<dbReference type="RefSeq" id="XP_007310902.1">
    <property type="nucleotide sequence ID" value="XM_007310840.1"/>
</dbReference>
<evidence type="ECO:0000256" key="1">
    <source>
        <dbReference type="SAM" id="MobiDB-lite"/>
    </source>
</evidence>
<evidence type="ECO:0000313" key="3">
    <source>
        <dbReference type="EMBL" id="EIM79906.1"/>
    </source>
</evidence>
<keyword evidence="4" id="KW-1185">Reference proteome</keyword>
<dbReference type="SUPFAM" id="SSF57701">
    <property type="entry name" value="Zn2/Cys6 DNA-binding domain"/>
    <property type="match status" value="1"/>
</dbReference>
<gene>
    <name evidence="3" type="ORF">STEHIDRAFT_172904</name>
</gene>
<sequence length="759" mass="83170">MACYHVYADQLTCLNHGYALWEPDPGLRPPVRIGDVGYCRFGGFFRIFNVHLSADDPLQASELPEYFSPLPYNPNHVYSRTLDPGGRYSRSVRARGAEAGLSTGLVPLSGGISFECFREQGAVLAISEDATRQDAHLLVNYETYMLENCSRWLALVEMQGLGLRMEDIVLVTGCDLTSAWAVAAFTDSGVDASVQLHVGATPAGAVDIGTNVSWRNERNVERHWGPRRRMTSGFGADPFQQVATPSSEQNQCIFIRGYRVKFRSRFLPKKLVAAAEPVDYDMDDDEDHGPISTVGSYGNDGMLEVESIADDSHTPLSVAVLDYILEHSEAHVAIIHDQDLSPIFERSSSRSRLELQNELQRLMVNEKLFNLNQSGHQSVLALVGSISAPAPPRRSLPNTVDNWPAFSTPLDLSLTSIPEVLPYPAHSKSQGVVTPSVSRDLDIPALRKKAREQARRIRELQTWAQNVAVDSSSSNNNPPPDSDPCLCVPLIQTQNEPPALPSESSTSVTWPIKKAGGSTSEEEDSDSDSSCWDSVQHDRVTAQTSDIGSVSGIYSRAFSSTPILENEALTTTFGSSTHGDAASASEYSGSCWQCKRRNIACENRGKHTACTFCRNRKIACSVTDPNGHPEGSETMGNAKVLEEMLFGPFRRDASGASAPVGSPDSGGKPKAIIRRPCNRCKSLKVRCEYEQGEQSCKRCLRGDHECVVPERKARRPEQREVLLRETLTQDARIERSLEEIRSLKSAERASQAAGGQVGG</sequence>
<evidence type="ECO:0000259" key="2">
    <source>
        <dbReference type="PROSITE" id="PS00463"/>
    </source>
</evidence>
<dbReference type="CDD" id="cd00067">
    <property type="entry name" value="GAL4"/>
    <property type="match status" value="1"/>
</dbReference>
<protein>
    <recommendedName>
        <fullName evidence="2">Zn(2)-C6 fungal-type domain-containing protein</fullName>
    </recommendedName>
</protein>
<dbReference type="eggNOG" id="ENOG502T1H2">
    <property type="taxonomic scope" value="Eukaryota"/>
</dbReference>
<dbReference type="GeneID" id="18804166"/>
<dbReference type="KEGG" id="shs:STEHIDRAFT_172904"/>
<dbReference type="GO" id="GO:0000981">
    <property type="term" value="F:DNA-binding transcription factor activity, RNA polymerase II-specific"/>
    <property type="evidence" value="ECO:0007669"/>
    <property type="project" value="InterPro"/>
</dbReference>
<dbReference type="Proteomes" id="UP000053927">
    <property type="component" value="Unassembled WGS sequence"/>
</dbReference>